<gene>
    <name evidence="1" type="ORF">QO018_004849</name>
</gene>
<organism evidence="1 2">
    <name type="scientific">Azospirillum picis</name>
    <dbReference type="NCBI Taxonomy" id="488438"/>
    <lineage>
        <taxon>Bacteria</taxon>
        <taxon>Pseudomonadati</taxon>
        <taxon>Pseudomonadota</taxon>
        <taxon>Alphaproteobacteria</taxon>
        <taxon>Rhodospirillales</taxon>
        <taxon>Azospirillaceae</taxon>
        <taxon>Azospirillum</taxon>
    </lineage>
</organism>
<proteinExistence type="predicted"/>
<dbReference type="Proteomes" id="UP001244552">
    <property type="component" value="Unassembled WGS sequence"/>
</dbReference>
<evidence type="ECO:0000313" key="1">
    <source>
        <dbReference type="EMBL" id="MDQ0535958.1"/>
    </source>
</evidence>
<keyword evidence="2" id="KW-1185">Reference proteome</keyword>
<name>A0ABU0MR54_9PROT</name>
<protein>
    <submittedName>
        <fullName evidence="1">Uncharacterized protein</fullName>
    </submittedName>
</protein>
<evidence type="ECO:0000313" key="2">
    <source>
        <dbReference type="Proteomes" id="UP001244552"/>
    </source>
</evidence>
<dbReference type="RefSeq" id="WP_209988189.1">
    <property type="nucleotide sequence ID" value="NZ_JAGINO010000024.1"/>
</dbReference>
<dbReference type="EMBL" id="JAUSVU010000022">
    <property type="protein sequence ID" value="MDQ0535958.1"/>
    <property type="molecule type" value="Genomic_DNA"/>
</dbReference>
<sequence>MSQVIDVSITLRIAVADAADAQTAALRAAEHFSHVSHAEIAAFNEVSRVHSPDQGIVEAVTSIVSGVASAS</sequence>
<accession>A0ABU0MR54</accession>
<comment type="caution">
    <text evidence="1">The sequence shown here is derived from an EMBL/GenBank/DDBJ whole genome shotgun (WGS) entry which is preliminary data.</text>
</comment>
<reference evidence="1 2" key="1">
    <citation type="submission" date="2023-07" db="EMBL/GenBank/DDBJ databases">
        <title>Genomic Encyclopedia of Type Strains, Phase IV (KMG-IV): sequencing the most valuable type-strain genomes for metagenomic binning, comparative biology and taxonomic classification.</title>
        <authorList>
            <person name="Goeker M."/>
        </authorList>
    </citation>
    <scope>NUCLEOTIDE SEQUENCE [LARGE SCALE GENOMIC DNA]</scope>
    <source>
        <strain evidence="1 2">DSM 19922</strain>
    </source>
</reference>